<protein>
    <submittedName>
        <fullName evidence="1">Uncharacterized protein</fullName>
    </submittedName>
</protein>
<dbReference type="OrthoDB" id="10646116at2759"/>
<sequence>MPRTTKTNNTKTYPIILPLSLVRRLVGKLDHPGLGTKLKKLDPPKGFGEQVRKLVLGVDVARLDAPFLQAVSDEVVPHPDVLAPFMENGVLCQGQSGLAVHPKFHRFSVSSEKIIEQSSEPERLSRSGGGRYVLSLAAGQGHHLLLDRLPANEALAEEEENPACALAGVDVAGVVAVAVPDEVCLPRTPRVVETVVESPRKVADDPLHSLLVLRRRSLHEPTNVANGECQVRPCVSEVAKAPHKTPVLRSVHLLRRAIAAQLQPLLHRSESWVAVGEPSQLNDALGVSCLSKHDPRVILVHLDPQVEGERSQVTHLEGGLHLFLERRHLRILGAGDHQVVDVDTHQQGISSIAPLVDGRLVRALLEAHPLERGI</sequence>
<dbReference type="Proteomes" id="UP000275267">
    <property type="component" value="Unassembled WGS sequence"/>
</dbReference>
<evidence type="ECO:0000313" key="1">
    <source>
        <dbReference type="EMBL" id="RLN25499.1"/>
    </source>
</evidence>
<evidence type="ECO:0000313" key="2">
    <source>
        <dbReference type="Proteomes" id="UP000275267"/>
    </source>
</evidence>
<name>A0A3L6SS22_PANMI</name>
<organism evidence="1 2">
    <name type="scientific">Panicum miliaceum</name>
    <name type="common">Proso millet</name>
    <name type="synonym">Broomcorn millet</name>
    <dbReference type="NCBI Taxonomy" id="4540"/>
    <lineage>
        <taxon>Eukaryota</taxon>
        <taxon>Viridiplantae</taxon>
        <taxon>Streptophyta</taxon>
        <taxon>Embryophyta</taxon>
        <taxon>Tracheophyta</taxon>
        <taxon>Spermatophyta</taxon>
        <taxon>Magnoliopsida</taxon>
        <taxon>Liliopsida</taxon>
        <taxon>Poales</taxon>
        <taxon>Poaceae</taxon>
        <taxon>PACMAD clade</taxon>
        <taxon>Panicoideae</taxon>
        <taxon>Panicodae</taxon>
        <taxon>Paniceae</taxon>
        <taxon>Panicinae</taxon>
        <taxon>Panicum</taxon>
        <taxon>Panicum sect. Panicum</taxon>
    </lineage>
</organism>
<dbReference type="EMBL" id="PQIB02000004">
    <property type="protein sequence ID" value="RLN25499.1"/>
    <property type="molecule type" value="Genomic_DNA"/>
</dbReference>
<gene>
    <name evidence="1" type="ORF">C2845_PM07G16380</name>
</gene>
<accession>A0A3L6SS22</accession>
<proteinExistence type="predicted"/>
<comment type="caution">
    <text evidence="1">The sequence shown here is derived from an EMBL/GenBank/DDBJ whole genome shotgun (WGS) entry which is preliminary data.</text>
</comment>
<reference evidence="2" key="1">
    <citation type="journal article" date="2019" name="Nat. Commun.">
        <title>The genome of broomcorn millet.</title>
        <authorList>
            <person name="Zou C."/>
            <person name="Miki D."/>
            <person name="Li D."/>
            <person name="Tang Q."/>
            <person name="Xiao L."/>
            <person name="Rajput S."/>
            <person name="Deng P."/>
            <person name="Jia W."/>
            <person name="Huang R."/>
            <person name="Zhang M."/>
            <person name="Sun Y."/>
            <person name="Hu J."/>
            <person name="Fu X."/>
            <person name="Schnable P.S."/>
            <person name="Li F."/>
            <person name="Zhang H."/>
            <person name="Feng B."/>
            <person name="Zhu X."/>
            <person name="Liu R."/>
            <person name="Schnable J.C."/>
            <person name="Zhu J.-K."/>
            <person name="Zhang H."/>
        </authorList>
    </citation>
    <scope>NUCLEOTIDE SEQUENCE [LARGE SCALE GENOMIC DNA]</scope>
</reference>
<keyword evidence="2" id="KW-1185">Reference proteome</keyword>
<dbReference type="AlphaFoldDB" id="A0A3L6SS22"/>